<evidence type="ECO:0000256" key="3">
    <source>
        <dbReference type="ARBA" id="ARBA00022989"/>
    </source>
</evidence>
<feature type="transmembrane region" description="Helical" evidence="5">
    <location>
        <begin position="165"/>
        <end position="183"/>
    </location>
</feature>
<evidence type="ECO:0000259" key="6">
    <source>
        <dbReference type="PROSITE" id="PS50893"/>
    </source>
</evidence>
<dbReference type="GO" id="GO:0005524">
    <property type="term" value="F:ATP binding"/>
    <property type="evidence" value="ECO:0007669"/>
    <property type="project" value="UniProtKB-KW"/>
</dbReference>
<comment type="caution">
    <text evidence="8">The sequence shown here is derived from an EMBL/GenBank/DDBJ whole genome shotgun (WGS) entry which is preliminary data.</text>
</comment>
<evidence type="ECO:0000256" key="5">
    <source>
        <dbReference type="SAM" id="Phobius"/>
    </source>
</evidence>
<keyword evidence="9" id="KW-1185">Reference proteome</keyword>
<dbReference type="Pfam" id="PF00005">
    <property type="entry name" value="ABC_tran"/>
    <property type="match status" value="1"/>
</dbReference>
<comment type="subcellular location">
    <subcellularLocation>
        <location evidence="1">Membrane</location>
        <topology evidence="1">Multi-pass membrane protein</topology>
    </subcellularLocation>
</comment>
<dbReference type="InterPro" id="IPR039421">
    <property type="entry name" value="Type_1_exporter"/>
</dbReference>
<dbReference type="InterPro" id="IPR017871">
    <property type="entry name" value="ABC_transporter-like_CS"/>
</dbReference>
<proteinExistence type="predicted"/>
<dbReference type="InterPro" id="IPR003439">
    <property type="entry name" value="ABC_transporter-like_ATP-bd"/>
</dbReference>
<name>A0ABS6U485_9PSEU</name>
<feature type="domain" description="ABC transporter" evidence="6">
    <location>
        <begin position="332"/>
        <end position="566"/>
    </location>
</feature>
<keyword evidence="8" id="KW-0547">Nucleotide-binding</keyword>
<evidence type="ECO:0000313" key="8">
    <source>
        <dbReference type="EMBL" id="MBW0126763.1"/>
    </source>
</evidence>
<organism evidence="8 9">
    <name type="scientific">Pseudonocardia oceani</name>
    <dbReference type="NCBI Taxonomy" id="2792013"/>
    <lineage>
        <taxon>Bacteria</taxon>
        <taxon>Bacillati</taxon>
        <taxon>Actinomycetota</taxon>
        <taxon>Actinomycetes</taxon>
        <taxon>Pseudonocardiales</taxon>
        <taxon>Pseudonocardiaceae</taxon>
        <taxon>Pseudonocardia</taxon>
    </lineage>
</organism>
<dbReference type="PROSITE" id="PS50893">
    <property type="entry name" value="ABC_TRANSPORTER_2"/>
    <property type="match status" value="1"/>
</dbReference>
<protein>
    <submittedName>
        <fullName evidence="8">ABC transporter ATP-binding protein</fullName>
    </submittedName>
</protein>
<keyword evidence="8" id="KW-0067">ATP-binding</keyword>
<gene>
    <name evidence="8" type="ORF">I4I82_03600</name>
</gene>
<dbReference type="PANTHER" id="PTHR43394">
    <property type="entry name" value="ATP-DEPENDENT PERMEASE MDL1, MITOCHONDRIAL"/>
    <property type="match status" value="1"/>
</dbReference>
<feature type="domain" description="ABC transmembrane type-1" evidence="7">
    <location>
        <begin position="28"/>
        <end position="308"/>
    </location>
</feature>
<dbReference type="Pfam" id="PF00664">
    <property type="entry name" value="ABC_membrane"/>
    <property type="match status" value="1"/>
</dbReference>
<dbReference type="PROSITE" id="PS50929">
    <property type="entry name" value="ABC_TM1F"/>
    <property type="match status" value="1"/>
</dbReference>
<evidence type="ECO:0000256" key="1">
    <source>
        <dbReference type="ARBA" id="ARBA00004141"/>
    </source>
</evidence>
<evidence type="ECO:0000256" key="4">
    <source>
        <dbReference type="ARBA" id="ARBA00023136"/>
    </source>
</evidence>
<keyword evidence="3 5" id="KW-1133">Transmembrane helix</keyword>
<sequence>MTAPAPETVTGPQVLRGAISSQRRDVTLGSLLASSHQAGEALVPVIIGVVVDTAVTSGSITLLVAWIAVLAVTFAVLSYSFRFGARAAERAAENSAHDLRLRLTRRVLHPGGGADAGRLSGELVNTATEDAKRVGAANLVLPFGLAAVVAVLVAAVVLLTVSVPLGLLVLLGTPPLLLLTHYVSRPLERRSEVEQERAAHASGVAADLVTGLRVLKGLGAERAAVDRYRTTSQASLLATLRTARAFATQGGVVEASAGLFIALVALVGGRLAAEGAITVGELVATVGLALFLMAPLQSAGWMTVEFAQARASATRIAAVLSSPPAVLPGTRAPAEPVRGHLRLRGVRHGALQGLDLDVEPGELLGVVAPSPAVATALLACLAREADPQAGTIELDGVALTATDPAATRAAVLVAAHDAVLFAGTLLENVTAAGSPGDPAAALAATAADEVADALPGGVHGTVGEQGSSLSGGQRQRVALARALAADRPVLVLHDPTTAVDTVTESRIADALRRIRHGRTTVVVTTSPALLAATDRVVVLDAGGGQRSGRHADLVGSDAGYREAVLS</sequence>
<dbReference type="InterPro" id="IPR011527">
    <property type="entry name" value="ABC1_TM_dom"/>
</dbReference>
<feature type="transmembrane region" description="Helical" evidence="5">
    <location>
        <begin position="139"/>
        <end position="159"/>
    </location>
</feature>
<feature type="transmembrane region" description="Helical" evidence="5">
    <location>
        <begin position="60"/>
        <end position="81"/>
    </location>
</feature>
<evidence type="ECO:0000259" key="7">
    <source>
        <dbReference type="PROSITE" id="PS50929"/>
    </source>
</evidence>
<feature type="transmembrane region" description="Helical" evidence="5">
    <location>
        <begin position="275"/>
        <end position="294"/>
    </location>
</feature>
<dbReference type="PANTHER" id="PTHR43394:SF1">
    <property type="entry name" value="ATP-BINDING CASSETTE SUB-FAMILY B MEMBER 10, MITOCHONDRIAL"/>
    <property type="match status" value="1"/>
</dbReference>
<dbReference type="EMBL" id="JADQDF010000001">
    <property type="protein sequence ID" value="MBW0126763.1"/>
    <property type="molecule type" value="Genomic_DNA"/>
</dbReference>
<dbReference type="Proteomes" id="UP000694300">
    <property type="component" value="Unassembled WGS sequence"/>
</dbReference>
<keyword evidence="4 5" id="KW-0472">Membrane</keyword>
<accession>A0ABS6U485</accession>
<keyword evidence="2 5" id="KW-0812">Transmembrane</keyword>
<dbReference type="CDD" id="cd07346">
    <property type="entry name" value="ABC_6TM_exporters"/>
    <property type="match status" value="1"/>
</dbReference>
<feature type="transmembrane region" description="Helical" evidence="5">
    <location>
        <begin position="251"/>
        <end position="269"/>
    </location>
</feature>
<dbReference type="RefSeq" id="WP_218596415.1">
    <property type="nucleotide sequence ID" value="NZ_JADQDF010000001.1"/>
</dbReference>
<reference evidence="8 9" key="1">
    <citation type="submission" date="2020-11" db="EMBL/GenBank/DDBJ databases">
        <title>Pseudonocardia abyssalis sp. nov. and Pseudonocardia oceani sp. nov., description and phylogenomic analysis of two novel actinomycetes isolated from the deep Southern Ocean.</title>
        <authorList>
            <person name="Parra J."/>
        </authorList>
    </citation>
    <scope>NUCLEOTIDE SEQUENCE [LARGE SCALE GENOMIC DNA]</scope>
    <source>
        <strain evidence="9">KRD185</strain>
    </source>
</reference>
<evidence type="ECO:0000313" key="9">
    <source>
        <dbReference type="Proteomes" id="UP000694300"/>
    </source>
</evidence>
<dbReference type="PROSITE" id="PS00211">
    <property type="entry name" value="ABC_TRANSPORTER_1"/>
    <property type="match status" value="1"/>
</dbReference>
<evidence type="ECO:0000256" key="2">
    <source>
        <dbReference type="ARBA" id="ARBA00022692"/>
    </source>
</evidence>